<evidence type="ECO:0000259" key="1">
    <source>
        <dbReference type="PROSITE" id="PS50041"/>
    </source>
</evidence>
<accession>A0AAV2QH13</accession>
<proteinExistence type="predicted"/>
<dbReference type="SUPFAM" id="SSF56436">
    <property type="entry name" value="C-type lectin-like"/>
    <property type="match status" value="1"/>
</dbReference>
<dbReference type="CDD" id="cd00037">
    <property type="entry name" value="CLECT"/>
    <property type="match status" value="1"/>
</dbReference>
<dbReference type="InterPro" id="IPR016186">
    <property type="entry name" value="C-type_lectin-like/link_sf"/>
</dbReference>
<dbReference type="PROSITE" id="PS50041">
    <property type="entry name" value="C_TYPE_LECTIN_2"/>
    <property type="match status" value="1"/>
</dbReference>
<dbReference type="Proteomes" id="UP001497623">
    <property type="component" value="Unassembled WGS sequence"/>
</dbReference>
<evidence type="ECO:0000313" key="2">
    <source>
        <dbReference type="EMBL" id="CAL4085404.1"/>
    </source>
</evidence>
<dbReference type="InterPro" id="IPR001304">
    <property type="entry name" value="C-type_lectin-like"/>
</dbReference>
<evidence type="ECO:0000313" key="3">
    <source>
        <dbReference type="Proteomes" id="UP001497623"/>
    </source>
</evidence>
<dbReference type="InterPro" id="IPR016187">
    <property type="entry name" value="CTDL_fold"/>
</dbReference>
<comment type="caution">
    <text evidence="2">The sequence shown here is derived from an EMBL/GenBank/DDBJ whole genome shotgun (WGS) entry which is preliminary data.</text>
</comment>
<feature type="non-terminal residue" evidence="2">
    <location>
        <position position="1"/>
    </location>
</feature>
<sequence>DFGKTITFRSDSRNLERLTHLRLTSSFMQTISDKGYDSVWLGASDIQHEGEWLWQDSRQTLYLSNSMWAFGQPSGQSLQNCLEAGYWTEEHNRPYLNDAPCDEASNYYICQVFE</sequence>
<dbReference type="AlphaFoldDB" id="A0AAV2QH13"/>
<feature type="domain" description="C-type lectin" evidence="1">
    <location>
        <begin position="26"/>
        <end position="91"/>
    </location>
</feature>
<protein>
    <recommendedName>
        <fullName evidence="1">C-type lectin domain-containing protein</fullName>
    </recommendedName>
</protein>
<keyword evidence="3" id="KW-1185">Reference proteome</keyword>
<reference evidence="2 3" key="1">
    <citation type="submission" date="2024-05" db="EMBL/GenBank/DDBJ databases">
        <authorList>
            <person name="Wallberg A."/>
        </authorList>
    </citation>
    <scope>NUCLEOTIDE SEQUENCE [LARGE SCALE GENOMIC DNA]</scope>
</reference>
<gene>
    <name evidence="2" type="ORF">MNOR_LOCUS12672</name>
</gene>
<dbReference type="Pfam" id="PF00059">
    <property type="entry name" value="Lectin_C"/>
    <property type="match status" value="1"/>
</dbReference>
<name>A0AAV2QH13_MEGNR</name>
<dbReference type="EMBL" id="CAXKWB010006998">
    <property type="protein sequence ID" value="CAL4085404.1"/>
    <property type="molecule type" value="Genomic_DNA"/>
</dbReference>
<organism evidence="2 3">
    <name type="scientific">Meganyctiphanes norvegica</name>
    <name type="common">Northern krill</name>
    <name type="synonym">Thysanopoda norvegica</name>
    <dbReference type="NCBI Taxonomy" id="48144"/>
    <lineage>
        <taxon>Eukaryota</taxon>
        <taxon>Metazoa</taxon>
        <taxon>Ecdysozoa</taxon>
        <taxon>Arthropoda</taxon>
        <taxon>Crustacea</taxon>
        <taxon>Multicrustacea</taxon>
        <taxon>Malacostraca</taxon>
        <taxon>Eumalacostraca</taxon>
        <taxon>Eucarida</taxon>
        <taxon>Euphausiacea</taxon>
        <taxon>Euphausiidae</taxon>
        <taxon>Meganyctiphanes</taxon>
    </lineage>
</organism>
<dbReference type="Gene3D" id="3.10.100.10">
    <property type="entry name" value="Mannose-Binding Protein A, subunit A"/>
    <property type="match status" value="1"/>
</dbReference>